<dbReference type="Proteomes" id="UP000305921">
    <property type="component" value="Unassembled WGS sequence"/>
</dbReference>
<evidence type="ECO:0000313" key="3">
    <source>
        <dbReference type="Proteomes" id="UP000305921"/>
    </source>
</evidence>
<feature type="region of interest" description="Disordered" evidence="1">
    <location>
        <begin position="50"/>
        <end position="173"/>
    </location>
</feature>
<feature type="compositionally biased region" description="Polar residues" evidence="1">
    <location>
        <begin position="145"/>
        <end position="154"/>
    </location>
</feature>
<gene>
    <name evidence="2" type="ORF">FEF34_39650</name>
</gene>
<accession>A0A5R9DR17</accession>
<feature type="compositionally biased region" description="Basic and acidic residues" evidence="1">
    <location>
        <begin position="80"/>
        <end position="113"/>
    </location>
</feature>
<protein>
    <submittedName>
        <fullName evidence="2">Uncharacterized protein</fullName>
    </submittedName>
</protein>
<reference evidence="2 3" key="1">
    <citation type="submission" date="2019-05" db="EMBL/GenBank/DDBJ databases">
        <title>Streptomyces marianii sp. nov., a novel marine actinomycete from southern coast of India.</title>
        <authorList>
            <person name="Iniyan A.M."/>
            <person name="Wink J."/>
            <person name="Ramprasad E."/>
            <person name="Ramana C.V."/>
            <person name="Bunk B."/>
            <person name="Sproer C."/>
            <person name="Joseph F.-J.R.S."/>
            <person name="Vincent S.G.P."/>
        </authorList>
    </citation>
    <scope>NUCLEOTIDE SEQUENCE [LARGE SCALE GENOMIC DNA]</scope>
    <source>
        <strain evidence="2 3">ICN19</strain>
    </source>
</reference>
<name>A0A5R9DR17_9ACTN</name>
<sequence length="173" mass="19216">MSTPEEPVPATPARPLAAAEALKLDSPVPLRLLMDWEIREQQAQLVRAQEAARRLAHAEPPEGAQRVAQRLADQGAAPELVDRARNTAREDRLYAREQSARAHARAERLHKQTEQTGAELHRRQQLTPAQQQAEAAERMKHRSVHSATSNSITRPTALAPQPADPAHRKGQSR</sequence>
<organism evidence="2 3">
    <name type="scientific">Streptomyces marianii</name>
    <dbReference type="NCBI Taxonomy" id="1817406"/>
    <lineage>
        <taxon>Bacteria</taxon>
        <taxon>Bacillati</taxon>
        <taxon>Actinomycetota</taxon>
        <taxon>Actinomycetes</taxon>
        <taxon>Kitasatosporales</taxon>
        <taxon>Streptomycetaceae</taxon>
        <taxon>Streptomyces</taxon>
    </lineage>
</organism>
<evidence type="ECO:0000256" key="1">
    <source>
        <dbReference type="SAM" id="MobiDB-lite"/>
    </source>
</evidence>
<dbReference type="EMBL" id="VAWE01000003">
    <property type="protein sequence ID" value="TLQ38939.1"/>
    <property type="molecule type" value="Genomic_DNA"/>
</dbReference>
<dbReference type="AlphaFoldDB" id="A0A5R9DR17"/>
<comment type="caution">
    <text evidence="2">The sequence shown here is derived from an EMBL/GenBank/DDBJ whole genome shotgun (WGS) entry which is preliminary data.</text>
</comment>
<dbReference type="RefSeq" id="WP_138058309.1">
    <property type="nucleotide sequence ID" value="NZ_VAWE01000003.1"/>
</dbReference>
<evidence type="ECO:0000313" key="2">
    <source>
        <dbReference type="EMBL" id="TLQ38939.1"/>
    </source>
</evidence>
<proteinExistence type="predicted"/>
<feature type="compositionally biased region" description="Basic and acidic residues" evidence="1">
    <location>
        <begin position="50"/>
        <end position="60"/>
    </location>
</feature>
<keyword evidence="3" id="KW-1185">Reference proteome</keyword>